<gene>
    <name evidence="1" type="ORF">V1517DRAFT_337817</name>
</gene>
<organism evidence="1 2">
    <name type="scientific">Lipomyces orientalis</name>
    <dbReference type="NCBI Taxonomy" id="1233043"/>
    <lineage>
        <taxon>Eukaryota</taxon>
        <taxon>Fungi</taxon>
        <taxon>Dikarya</taxon>
        <taxon>Ascomycota</taxon>
        <taxon>Saccharomycotina</taxon>
        <taxon>Lipomycetes</taxon>
        <taxon>Lipomycetales</taxon>
        <taxon>Lipomycetaceae</taxon>
        <taxon>Lipomyces</taxon>
    </lineage>
</organism>
<name>A0ACC3TQM4_9ASCO</name>
<keyword evidence="2" id="KW-1185">Reference proteome</keyword>
<evidence type="ECO:0000313" key="2">
    <source>
        <dbReference type="Proteomes" id="UP001489719"/>
    </source>
</evidence>
<sequence length="536" mass="58147">MRYSIIFSGLIAAAVSVNAILDGCYDANWDSDTDFFPTKYVTTGGNLPFSITYNNTWISMHNRQRRSVVLYCTKEPPPTDVIGEQSLAVRVPVAKVAALDGVSQNIIALLGMSESISRVGTSESLTNSCIRGNVKDNITYDQENWDKADEVDVTFFGNPAEGNTSMVYIKQDGYHTPLQQAAYIKFIGLFYGLEDLAIEVYDAIAANYRCVAANVYNAIVAGEYPQGRWISAVKYDYDTGMFGLDQNNWWKVLATDLGVQLVNVSSEAVAPASLFNDSYYDMEVSATDTIFSTQSWAIIDTTQYAFDLDIDKVNVSTWLELTSMPESVYAVENGNVFMADKSVNHWLKHNFFDRAPVRPDIVLHDLISIIYPSIIPADYIASFVRSINNASDSLPQRRISSTCYSSGVAVAMLNLTTCELPNFAYGYENAGFVADAYGDSDSEITSEALGTTVSSNTGSDGSSLTSSTSMAPSGLTAGQGAGIAVGAMCGAFIVVLAVALLVRKKRRSSNVISETEKALERKASLDSGAGSENTAH</sequence>
<proteinExistence type="predicted"/>
<reference evidence="2" key="1">
    <citation type="journal article" date="2024" name="Front. Bioeng. Biotechnol.">
        <title>Genome-scale model development and genomic sequencing of the oleaginous clade Lipomyces.</title>
        <authorList>
            <person name="Czajka J.J."/>
            <person name="Han Y."/>
            <person name="Kim J."/>
            <person name="Mondo S.J."/>
            <person name="Hofstad B.A."/>
            <person name="Robles A."/>
            <person name="Haridas S."/>
            <person name="Riley R."/>
            <person name="LaButti K."/>
            <person name="Pangilinan J."/>
            <person name="Andreopoulos W."/>
            <person name="Lipzen A."/>
            <person name="Yan J."/>
            <person name="Wang M."/>
            <person name="Ng V."/>
            <person name="Grigoriev I.V."/>
            <person name="Spatafora J.W."/>
            <person name="Magnuson J.K."/>
            <person name="Baker S.E."/>
            <person name="Pomraning K.R."/>
        </authorList>
    </citation>
    <scope>NUCLEOTIDE SEQUENCE [LARGE SCALE GENOMIC DNA]</scope>
    <source>
        <strain evidence="2">CBS 10300</strain>
    </source>
</reference>
<accession>A0ACC3TQM4</accession>
<protein>
    <submittedName>
        <fullName evidence="1">Periplasmic binding protein</fullName>
    </submittedName>
</protein>
<evidence type="ECO:0000313" key="1">
    <source>
        <dbReference type="EMBL" id="KAK9323454.1"/>
    </source>
</evidence>
<comment type="caution">
    <text evidence="1">The sequence shown here is derived from an EMBL/GenBank/DDBJ whole genome shotgun (WGS) entry which is preliminary data.</text>
</comment>
<dbReference type="EMBL" id="MU970061">
    <property type="protein sequence ID" value="KAK9323454.1"/>
    <property type="molecule type" value="Genomic_DNA"/>
</dbReference>
<dbReference type="Proteomes" id="UP001489719">
    <property type="component" value="Unassembled WGS sequence"/>
</dbReference>